<evidence type="ECO:0000313" key="4">
    <source>
        <dbReference type="EMBL" id="MCS3678676.1"/>
    </source>
</evidence>
<dbReference type="InterPro" id="IPR013783">
    <property type="entry name" value="Ig-like_fold"/>
</dbReference>
<accession>A0A9X2THH9</accession>
<feature type="compositionally biased region" description="Polar residues" evidence="1">
    <location>
        <begin position="100"/>
        <end position="114"/>
    </location>
</feature>
<proteinExistence type="predicted"/>
<dbReference type="CDD" id="cd00146">
    <property type="entry name" value="PKD"/>
    <property type="match status" value="1"/>
</dbReference>
<reference evidence="4" key="1">
    <citation type="submission" date="2022-08" db="EMBL/GenBank/DDBJ databases">
        <title>Genomic Encyclopedia of Type Strains, Phase V (KMG-V): Genome sequencing to study the core and pangenomes of soil and plant-associated prokaryotes.</title>
        <authorList>
            <person name="Whitman W."/>
        </authorList>
    </citation>
    <scope>NUCLEOTIDE SEQUENCE</scope>
    <source>
        <strain evidence="4">0</strain>
    </source>
</reference>
<comment type="caution">
    <text evidence="4">The sequence shown here is derived from an EMBL/GenBank/DDBJ whole genome shotgun (WGS) entry which is preliminary data.</text>
</comment>
<dbReference type="InterPro" id="IPR007730">
    <property type="entry name" value="SPOR-like_dom"/>
</dbReference>
<feature type="domain" description="SPOR" evidence="3">
    <location>
        <begin position="117"/>
        <end position="200"/>
    </location>
</feature>
<dbReference type="AlphaFoldDB" id="A0A9X2THH9"/>
<organism evidence="4 5">
    <name type="scientific">Salinibacter ruber</name>
    <dbReference type="NCBI Taxonomy" id="146919"/>
    <lineage>
        <taxon>Bacteria</taxon>
        <taxon>Pseudomonadati</taxon>
        <taxon>Rhodothermota</taxon>
        <taxon>Rhodothermia</taxon>
        <taxon>Rhodothermales</taxon>
        <taxon>Salinibacteraceae</taxon>
        <taxon>Salinibacter</taxon>
    </lineage>
</organism>
<dbReference type="InterPro" id="IPR035986">
    <property type="entry name" value="PKD_dom_sf"/>
</dbReference>
<feature type="domain" description="PKD" evidence="2">
    <location>
        <begin position="1"/>
        <end position="89"/>
    </location>
</feature>
<protein>
    <recommendedName>
        <fullName evidence="6">PKD domain-containing protein</fullName>
    </recommendedName>
</protein>
<name>A0A9X2THH9_9BACT</name>
<dbReference type="InterPro" id="IPR000601">
    <property type="entry name" value="PKD_dom"/>
</dbReference>
<dbReference type="SUPFAM" id="SSF49299">
    <property type="entry name" value="PKD domain"/>
    <property type="match status" value="1"/>
</dbReference>
<dbReference type="InterPro" id="IPR036680">
    <property type="entry name" value="SPOR-like_sf"/>
</dbReference>
<evidence type="ECO:0000259" key="3">
    <source>
        <dbReference type="PROSITE" id="PS51724"/>
    </source>
</evidence>
<evidence type="ECO:0000256" key="1">
    <source>
        <dbReference type="SAM" id="MobiDB-lite"/>
    </source>
</evidence>
<sequence length="210" mass="23191">MTYTASIKREGLGSSVPYQWQFGEDRPKGVTTDPAAEMISKHLARRSELVATYTYERPGTYTVRVSVGQGEQEAGASATVTITDSSSSDSSGAEIPAMVASSQNSQEAQRSRSAVMTDRPGQWGIVVASMRSAEKADVVARRYRGQFGADRMPVEVMKADLESGRYFRVIVGQFKSEKAAWKTISAREEELPVRAWTVRYQRRFFSEAGP</sequence>
<evidence type="ECO:0000313" key="5">
    <source>
        <dbReference type="Proteomes" id="UP001155027"/>
    </source>
</evidence>
<dbReference type="Pfam" id="PF05036">
    <property type="entry name" value="SPOR"/>
    <property type="match status" value="1"/>
</dbReference>
<dbReference type="SUPFAM" id="SSF110997">
    <property type="entry name" value="Sporulation related repeat"/>
    <property type="match status" value="1"/>
</dbReference>
<gene>
    <name evidence="4" type="ORF">GGP71_002617</name>
</gene>
<dbReference type="PROSITE" id="PS51724">
    <property type="entry name" value="SPOR"/>
    <property type="match status" value="1"/>
</dbReference>
<dbReference type="Proteomes" id="UP001155027">
    <property type="component" value="Unassembled WGS sequence"/>
</dbReference>
<dbReference type="PROSITE" id="PS50093">
    <property type="entry name" value="PKD"/>
    <property type="match status" value="1"/>
</dbReference>
<feature type="region of interest" description="Disordered" evidence="1">
    <location>
        <begin position="72"/>
        <end position="115"/>
    </location>
</feature>
<evidence type="ECO:0000259" key="2">
    <source>
        <dbReference type="PROSITE" id="PS50093"/>
    </source>
</evidence>
<dbReference type="EMBL" id="JANUAU010000009">
    <property type="protein sequence ID" value="MCS3678676.1"/>
    <property type="molecule type" value="Genomic_DNA"/>
</dbReference>
<evidence type="ECO:0008006" key="6">
    <source>
        <dbReference type="Google" id="ProtNLM"/>
    </source>
</evidence>
<dbReference type="Pfam" id="PF00801">
    <property type="entry name" value="PKD"/>
    <property type="match status" value="1"/>
</dbReference>
<dbReference type="Gene3D" id="2.60.40.10">
    <property type="entry name" value="Immunoglobulins"/>
    <property type="match status" value="1"/>
</dbReference>
<dbReference type="GO" id="GO:0042834">
    <property type="term" value="F:peptidoglycan binding"/>
    <property type="evidence" value="ECO:0007669"/>
    <property type="project" value="InterPro"/>
</dbReference>
<dbReference type="Gene3D" id="3.30.70.1070">
    <property type="entry name" value="Sporulation related repeat"/>
    <property type="match status" value="1"/>
</dbReference>